<dbReference type="PROSITE" id="PS50109">
    <property type="entry name" value="HIS_KIN"/>
    <property type="match status" value="1"/>
</dbReference>
<dbReference type="EMBL" id="JAIHOM010000073">
    <property type="protein sequence ID" value="MCW6037475.1"/>
    <property type="molecule type" value="Genomic_DNA"/>
</dbReference>
<comment type="caution">
    <text evidence="10">The sequence shown here is derived from an EMBL/GenBank/DDBJ whole genome shotgun (WGS) entry which is preliminary data.</text>
</comment>
<evidence type="ECO:0000256" key="2">
    <source>
        <dbReference type="ARBA" id="ARBA00012438"/>
    </source>
</evidence>
<reference evidence="10 11" key="1">
    <citation type="submission" date="2021-08" db="EMBL/GenBank/DDBJ databases">
        <title>Draft genome sequence of Spirulina subsalsa with high tolerance to salinity and hype-accumulation of phycocyanin.</title>
        <authorList>
            <person name="Pei H."/>
            <person name="Jiang L."/>
        </authorList>
    </citation>
    <scope>NUCLEOTIDE SEQUENCE [LARGE SCALE GENOMIC DNA]</scope>
    <source>
        <strain evidence="10 11">FACHB-351</strain>
    </source>
</reference>
<keyword evidence="5" id="KW-0902">Two-component regulatory system</keyword>
<dbReference type="Gene3D" id="3.30.565.10">
    <property type="entry name" value="Histidine kinase-like ATPase, C-terminal domain"/>
    <property type="match status" value="1"/>
</dbReference>
<dbReference type="Pfam" id="PF00072">
    <property type="entry name" value="Response_reg"/>
    <property type="match status" value="1"/>
</dbReference>
<gene>
    <name evidence="10" type="ORF">K4A83_14505</name>
</gene>
<keyword evidence="4 10" id="KW-0418">Kinase</keyword>
<dbReference type="InterPro" id="IPR004358">
    <property type="entry name" value="Sig_transdc_His_kin-like_C"/>
</dbReference>
<keyword evidence="11" id="KW-1185">Reference proteome</keyword>
<evidence type="ECO:0000256" key="6">
    <source>
        <dbReference type="PROSITE-ProRule" id="PRU00169"/>
    </source>
</evidence>
<evidence type="ECO:0000259" key="9">
    <source>
        <dbReference type="PROSITE" id="PS50110"/>
    </source>
</evidence>
<dbReference type="Proteomes" id="UP001526426">
    <property type="component" value="Unassembled WGS sequence"/>
</dbReference>
<dbReference type="EC" id="2.7.13.3" evidence="2"/>
<feature type="modified residue" description="4-aspartylphosphate" evidence="6">
    <location>
        <position position="56"/>
    </location>
</feature>
<comment type="catalytic activity">
    <reaction evidence="1">
        <text>ATP + protein L-histidine = ADP + protein N-phospho-L-histidine.</text>
        <dbReference type="EC" id="2.7.13.3"/>
    </reaction>
</comment>
<evidence type="ECO:0000256" key="4">
    <source>
        <dbReference type="ARBA" id="ARBA00022777"/>
    </source>
</evidence>
<evidence type="ECO:0000256" key="1">
    <source>
        <dbReference type="ARBA" id="ARBA00000085"/>
    </source>
</evidence>
<name>A0ABT3L7K6_9CYAN</name>
<dbReference type="CDD" id="cd00082">
    <property type="entry name" value="HisKA"/>
    <property type="match status" value="1"/>
</dbReference>
<evidence type="ECO:0000256" key="5">
    <source>
        <dbReference type="ARBA" id="ARBA00023012"/>
    </source>
</evidence>
<sequence length="381" mass="42912">MEHYLPDILIVDDTPDNLRLLSTMLLESGYKVRKAINGERALQAVTARCPDLILLDIRMPDMTGYEVCQALKDNPATRKIPIIFISALDAPMDKVLAFDVGGVDYISKPFHVAEVLARVESHLKIRLLQQQLEEQNAKLEREVEVRRKTEDALRVYLHAVSHDLRNPVIGTNMVLNRLLESHRDEAQLTVARALVERMATSCDRQLNLINSLLDTREFDIQGITLDCQSLNFYQLTQDFIADWQPILEKNQVTLAYQIPPDLPPVWADANKIWRVLENLTANALKHNPSGSRITLKAELSLSAQCLRCSVIDNGVGIPPEICQGIFELYKRGESLRRTGGLGLGLYLCRQIVESHGGEIGLDSTPGEGSHFWFTLPISNRM</sequence>
<feature type="coiled-coil region" evidence="7">
    <location>
        <begin position="122"/>
        <end position="152"/>
    </location>
</feature>
<evidence type="ECO:0000256" key="7">
    <source>
        <dbReference type="SAM" id="Coils"/>
    </source>
</evidence>
<dbReference type="PANTHER" id="PTHR43547:SF2">
    <property type="entry name" value="HYBRID SIGNAL TRANSDUCTION HISTIDINE KINASE C"/>
    <property type="match status" value="1"/>
</dbReference>
<keyword evidence="7" id="KW-0175">Coiled coil</keyword>
<dbReference type="PROSITE" id="PS50110">
    <property type="entry name" value="RESPONSE_REGULATORY"/>
    <property type="match status" value="1"/>
</dbReference>
<dbReference type="InterPro" id="IPR036890">
    <property type="entry name" value="HATPase_C_sf"/>
</dbReference>
<dbReference type="SMART" id="SM00388">
    <property type="entry name" value="HisKA"/>
    <property type="match status" value="1"/>
</dbReference>
<accession>A0ABT3L7K6</accession>
<dbReference type="Gene3D" id="1.10.287.130">
    <property type="match status" value="1"/>
</dbReference>
<dbReference type="InterPro" id="IPR003661">
    <property type="entry name" value="HisK_dim/P_dom"/>
</dbReference>
<dbReference type="GO" id="GO:0016301">
    <property type="term" value="F:kinase activity"/>
    <property type="evidence" value="ECO:0007669"/>
    <property type="project" value="UniProtKB-KW"/>
</dbReference>
<dbReference type="SUPFAM" id="SSF55874">
    <property type="entry name" value="ATPase domain of HSP90 chaperone/DNA topoisomerase II/histidine kinase"/>
    <property type="match status" value="1"/>
</dbReference>
<feature type="domain" description="Histidine kinase" evidence="8">
    <location>
        <begin position="159"/>
        <end position="379"/>
    </location>
</feature>
<evidence type="ECO:0000313" key="10">
    <source>
        <dbReference type="EMBL" id="MCW6037475.1"/>
    </source>
</evidence>
<dbReference type="CDD" id="cd00075">
    <property type="entry name" value="HATPase"/>
    <property type="match status" value="1"/>
</dbReference>
<dbReference type="CDD" id="cd19920">
    <property type="entry name" value="REC_PA4781-like"/>
    <property type="match status" value="1"/>
</dbReference>
<protein>
    <recommendedName>
        <fullName evidence="2">histidine kinase</fullName>
        <ecNumber evidence="2">2.7.13.3</ecNumber>
    </recommendedName>
</protein>
<evidence type="ECO:0000259" key="8">
    <source>
        <dbReference type="PROSITE" id="PS50109"/>
    </source>
</evidence>
<keyword evidence="4 10" id="KW-0808">Transferase</keyword>
<organism evidence="10 11">
    <name type="scientific">Spirulina subsalsa FACHB-351</name>
    <dbReference type="NCBI Taxonomy" id="234711"/>
    <lineage>
        <taxon>Bacteria</taxon>
        <taxon>Bacillati</taxon>
        <taxon>Cyanobacteriota</taxon>
        <taxon>Cyanophyceae</taxon>
        <taxon>Spirulinales</taxon>
        <taxon>Spirulinaceae</taxon>
        <taxon>Spirulina</taxon>
    </lineage>
</organism>
<dbReference type="SMART" id="SM00448">
    <property type="entry name" value="REC"/>
    <property type="match status" value="1"/>
</dbReference>
<feature type="domain" description="Response regulatory" evidence="9">
    <location>
        <begin position="7"/>
        <end position="123"/>
    </location>
</feature>
<evidence type="ECO:0000256" key="3">
    <source>
        <dbReference type="ARBA" id="ARBA00022553"/>
    </source>
</evidence>
<dbReference type="RefSeq" id="WP_265265331.1">
    <property type="nucleotide sequence ID" value="NZ_JAIHOM010000073.1"/>
</dbReference>
<dbReference type="InterPro" id="IPR011006">
    <property type="entry name" value="CheY-like_superfamily"/>
</dbReference>
<proteinExistence type="predicted"/>
<dbReference type="Gene3D" id="3.40.50.2300">
    <property type="match status" value="1"/>
</dbReference>
<dbReference type="PANTHER" id="PTHR43547">
    <property type="entry name" value="TWO-COMPONENT HISTIDINE KINASE"/>
    <property type="match status" value="1"/>
</dbReference>
<dbReference type="Pfam" id="PF00512">
    <property type="entry name" value="HisKA"/>
    <property type="match status" value="1"/>
</dbReference>
<dbReference type="SMART" id="SM00387">
    <property type="entry name" value="HATPase_c"/>
    <property type="match status" value="1"/>
</dbReference>
<evidence type="ECO:0000313" key="11">
    <source>
        <dbReference type="Proteomes" id="UP001526426"/>
    </source>
</evidence>
<dbReference type="InterPro" id="IPR003594">
    <property type="entry name" value="HATPase_dom"/>
</dbReference>
<dbReference type="Pfam" id="PF02518">
    <property type="entry name" value="HATPase_c"/>
    <property type="match status" value="1"/>
</dbReference>
<keyword evidence="3 6" id="KW-0597">Phosphoprotein</keyword>
<dbReference type="InterPro" id="IPR005467">
    <property type="entry name" value="His_kinase_dom"/>
</dbReference>
<dbReference type="SUPFAM" id="SSF52172">
    <property type="entry name" value="CheY-like"/>
    <property type="match status" value="1"/>
</dbReference>
<dbReference type="InterPro" id="IPR001789">
    <property type="entry name" value="Sig_transdc_resp-reg_receiver"/>
</dbReference>
<dbReference type="PRINTS" id="PR00344">
    <property type="entry name" value="BCTRLSENSOR"/>
</dbReference>